<evidence type="ECO:0000256" key="1">
    <source>
        <dbReference type="ARBA" id="ARBA00010254"/>
    </source>
</evidence>
<proteinExistence type="inferred from homology"/>
<evidence type="ECO:0000313" key="8">
    <source>
        <dbReference type="EMBL" id="TQL63274.1"/>
    </source>
</evidence>
<dbReference type="Pfam" id="PF00366">
    <property type="entry name" value="Ribosomal_S17"/>
    <property type="match status" value="1"/>
</dbReference>
<comment type="function">
    <text evidence="6">One of the primary rRNA binding proteins, it binds specifically to the 5'-end of 16S ribosomal RNA.</text>
</comment>
<dbReference type="InterPro" id="IPR000266">
    <property type="entry name" value="Ribosomal_uS17"/>
</dbReference>
<dbReference type="EMBL" id="VFOR01000001">
    <property type="protein sequence ID" value="TQL63274.1"/>
    <property type="molecule type" value="Genomic_DNA"/>
</dbReference>
<dbReference type="Gene3D" id="2.40.50.140">
    <property type="entry name" value="Nucleic acid-binding proteins"/>
    <property type="match status" value="1"/>
</dbReference>
<keyword evidence="3 6" id="KW-0694">RNA-binding</keyword>
<dbReference type="HAMAP" id="MF_01345_B">
    <property type="entry name" value="Ribosomal_uS17_B"/>
    <property type="match status" value="1"/>
</dbReference>
<dbReference type="InterPro" id="IPR012340">
    <property type="entry name" value="NA-bd_OB-fold"/>
</dbReference>
<comment type="similarity">
    <text evidence="1 6 7">Belongs to the universal ribosomal protein uS17 family.</text>
</comment>
<keyword evidence="5 6" id="KW-0687">Ribonucleoprotein</keyword>
<evidence type="ECO:0000256" key="7">
    <source>
        <dbReference type="RuleBase" id="RU003872"/>
    </source>
</evidence>
<evidence type="ECO:0000256" key="4">
    <source>
        <dbReference type="ARBA" id="ARBA00022980"/>
    </source>
</evidence>
<dbReference type="OrthoDB" id="9811714at2"/>
<dbReference type="GO" id="GO:0003735">
    <property type="term" value="F:structural constituent of ribosome"/>
    <property type="evidence" value="ECO:0007669"/>
    <property type="project" value="UniProtKB-UniRule"/>
</dbReference>
<keyword evidence="4 6" id="KW-0689">Ribosomal protein</keyword>
<dbReference type="AlphaFoldDB" id="A0A542ZSE6"/>
<evidence type="ECO:0000256" key="5">
    <source>
        <dbReference type="ARBA" id="ARBA00023274"/>
    </source>
</evidence>
<reference evidence="8 9" key="1">
    <citation type="submission" date="2019-06" db="EMBL/GenBank/DDBJ databases">
        <title>Sequencing the genomes of 1000 actinobacteria strains.</title>
        <authorList>
            <person name="Klenk H.-P."/>
        </authorList>
    </citation>
    <scope>NUCLEOTIDE SEQUENCE [LARGE SCALE GENOMIC DNA]</scope>
    <source>
        <strain evidence="8 9">DSM 8251</strain>
    </source>
</reference>
<dbReference type="InterPro" id="IPR019979">
    <property type="entry name" value="Ribosomal_uS17_CS"/>
</dbReference>
<evidence type="ECO:0000256" key="2">
    <source>
        <dbReference type="ARBA" id="ARBA00022730"/>
    </source>
</evidence>
<dbReference type="GO" id="GO:0019843">
    <property type="term" value="F:rRNA binding"/>
    <property type="evidence" value="ECO:0007669"/>
    <property type="project" value="UniProtKB-UniRule"/>
</dbReference>
<dbReference type="PRINTS" id="PR00973">
    <property type="entry name" value="RIBOSOMALS17"/>
</dbReference>
<dbReference type="CDD" id="cd00364">
    <property type="entry name" value="Ribosomal_uS17"/>
    <property type="match status" value="1"/>
</dbReference>
<name>A0A542ZSE6_9ACTN</name>
<comment type="caution">
    <text evidence="8">The sequence shown here is derived from an EMBL/GenBank/DDBJ whole genome shotgun (WGS) entry which is preliminary data.</text>
</comment>
<evidence type="ECO:0000313" key="9">
    <source>
        <dbReference type="Proteomes" id="UP000316196"/>
    </source>
</evidence>
<comment type="subunit">
    <text evidence="6">Part of the 30S ribosomal subunit.</text>
</comment>
<sequence length="95" mass="11087">MSQNVSENTEQVREGARKVRTGLVVSDKMDKTITVAVEDRVKHRLYGKIMRKTVRLKAHDENNDANVGDRVRIMETRPLSATKRWRLLEIRERAK</sequence>
<gene>
    <name evidence="6" type="primary">rpsQ</name>
    <name evidence="8" type="ORF">FB460_1076</name>
</gene>
<dbReference type="SUPFAM" id="SSF50249">
    <property type="entry name" value="Nucleic acid-binding proteins"/>
    <property type="match status" value="1"/>
</dbReference>
<dbReference type="NCBIfam" id="NF004123">
    <property type="entry name" value="PRK05610.1"/>
    <property type="match status" value="1"/>
</dbReference>
<evidence type="ECO:0000256" key="3">
    <source>
        <dbReference type="ARBA" id="ARBA00022884"/>
    </source>
</evidence>
<dbReference type="InterPro" id="IPR019984">
    <property type="entry name" value="Ribosomal_uS17_bact/chlr"/>
</dbReference>
<keyword evidence="2 6" id="KW-0699">rRNA-binding</keyword>
<dbReference type="GO" id="GO:0006412">
    <property type="term" value="P:translation"/>
    <property type="evidence" value="ECO:0007669"/>
    <property type="project" value="UniProtKB-UniRule"/>
</dbReference>
<dbReference type="PANTHER" id="PTHR10744:SF1">
    <property type="entry name" value="SMALL RIBOSOMAL SUBUNIT PROTEIN US17M"/>
    <property type="match status" value="1"/>
</dbReference>
<dbReference type="PROSITE" id="PS00056">
    <property type="entry name" value="RIBOSOMAL_S17"/>
    <property type="match status" value="1"/>
</dbReference>
<keyword evidence="9" id="KW-1185">Reference proteome</keyword>
<organism evidence="8 9">
    <name type="scientific">Propioniferax innocua</name>
    <dbReference type="NCBI Taxonomy" id="1753"/>
    <lineage>
        <taxon>Bacteria</taxon>
        <taxon>Bacillati</taxon>
        <taxon>Actinomycetota</taxon>
        <taxon>Actinomycetes</taxon>
        <taxon>Propionibacteriales</taxon>
        <taxon>Propionibacteriaceae</taxon>
        <taxon>Propioniferax</taxon>
    </lineage>
</organism>
<dbReference type="PANTHER" id="PTHR10744">
    <property type="entry name" value="40S RIBOSOMAL PROTEIN S11 FAMILY MEMBER"/>
    <property type="match status" value="1"/>
</dbReference>
<dbReference type="NCBIfam" id="TIGR03635">
    <property type="entry name" value="uS17_bact"/>
    <property type="match status" value="1"/>
</dbReference>
<dbReference type="Proteomes" id="UP000316196">
    <property type="component" value="Unassembled WGS sequence"/>
</dbReference>
<dbReference type="GO" id="GO:0022627">
    <property type="term" value="C:cytosolic small ribosomal subunit"/>
    <property type="evidence" value="ECO:0007669"/>
    <property type="project" value="UniProtKB-UniRule"/>
</dbReference>
<accession>A0A542ZSE6</accession>
<evidence type="ECO:0000256" key="6">
    <source>
        <dbReference type="HAMAP-Rule" id="MF_01345"/>
    </source>
</evidence>
<protein>
    <recommendedName>
        <fullName evidence="6">Small ribosomal subunit protein uS17</fullName>
    </recommendedName>
</protein>